<keyword evidence="2" id="KW-0645">Protease</keyword>
<comment type="caution">
    <text evidence="2">The sequence shown here is derived from an EMBL/GenBank/DDBJ whole genome shotgun (WGS) entry which is preliminary data.</text>
</comment>
<dbReference type="GO" id="GO:0004180">
    <property type="term" value="F:carboxypeptidase activity"/>
    <property type="evidence" value="ECO:0007669"/>
    <property type="project" value="UniProtKB-KW"/>
</dbReference>
<feature type="chain" id="PRO_5040918560" evidence="1">
    <location>
        <begin position="24"/>
        <end position="338"/>
    </location>
</feature>
<proteinExistence type="predicted"/>
<dbReference type="Pfam" id="PF13715">
    <property type="entry name" value="CarbopepD_reg_2"/>
    <property type="match status" value="1"/>
</dbReference>
<protein>
    <submittedName>
        <fullName evidence="2">Carboxypeptidase-like regulatory domain-containing protein</fullName>
    </submittedName>
</protein>
<sequence>MLIRIKFIVFTGLICLSSISSFSQVKISGRVFNAKDSSAIYGASIYLDGTSIGTATNNSGKFDLNMNKDFQATMIISSMGYEQIKLTDPSKFSGKLLKVYLREKQESLETVFLEADPWSREKKLKIFKEQFIGMGKTAKNCKILNEDEIILRYSPSKNTLLASSENKLVIENNNLGYKINYTLVDFNVQFKPDENESSSPVSIYYSGTSYFENLTDKIPKRILRKRKQAYLGSSLHFMRSINKKSLDKQKFDLYKGHNTVSQENILRLDVLKNYTHAKPLVKSIRIRYDQNHWSTMNFEDDFIIDTYGNFSPPNSITFSGEMSQSRISQMVPLNYQLK</sequence>
<keyword evidence="2" id="KW-0121">Carboxypeptidase</keyword>
<feature type="signal peptide" evidence="1">
    <location>
        <begin position="1"/>
        <end position="23"/>
    </location>
</feature>
<keyword evidence="2" id="KW-0378">Hydrolase</keyword>
<accession>A0A9X1LJ88</accession>
<dbReference type="SUPFAM" id="SSF49464">
    <property type="entry name" value="Carboxypeptidase regulatory domain-like"/>
    <property type="match status" value="1"/>
</dbReference>
<dbReference type="Gene3D" id="2.60.40.1120">
    <property type="entry name" value="Carboxypeptidase-like, regulatory domain"/>
    <property type="match status" value="1"/>
</dbReference>
<dbReference type="AlphaFoldDB" id="A0A9X1LJ88"/>
<name>A0A9X1LJ88_9FLAO</name>
<evidence type="ECO:0000313" key="3">
    <source>
        <dbReference type="Proteomes" id="UP001139414"/>
    </source>
</evidence>
<dbReference type="EMBL" id="JAJBZG010000004">
    <property type="protein sequence ID" value="MCB7481405.1"/>
    <property type="molecule type" value="Genomic_DNA"/>
</dbReference>
<keyword evidence="1" id="KW-0732">Signal</keyword>
<evidence type="ECO:0000256" key="1">
    <source>
        <dbReference type="SAM" id="SignalP"/>
    </source>
</evidence>
<reference evidence="2" key="1">
    <citation type="submission" date="2021-10" db="EMBL/GenBank/DDBJ databases">
        <title>Gramella sp. ASW11-100T, isolated from marine sediment.</title>
        <authorList>
            <person name="Xia C."/>
        </authorList>
    </citation>
    <scope>NUCLEOTIDE SEQUENCE</scope>
    <source>
        <strain evidence="2">ASW11-100</strain>
    </source>
</reference>
<evidence type="ECO:0000313" key="2">
    <source>
        <dbReference type="EMBL" id="MCB7481405.1"/>
    </source>
</evidence>
<organism evidence="2 3">
    <name type="scientific">Christiangramia sediminis</name>
    <dbReference type="NCBI Taxonomy" id="2881336"/>
    <lineage>
        <taxon>Bacteria</taxon>
        <taxon>Pseudomonadati</taxon>
        <taxon>Bacteroidota</taxon>
        <taxon>Flavobacteriia</taxon>
        <taxon>Flavobacteriales</taxon>
        <taxon>Flavobacteriaceae</taxon>
        <taxon>Christiangramia</taxon>
    </lineage>
</organism>
<gene>
    <name evidence="2" type="ORF">LGQ90_09050</name>
</gene>
<keyword evidence="3" id="KW-1185">Reference proteome</keyword>
<dbReference type="InterPro" id="IPR008969">
    <property type="entry name" value="CarboxyPept-like_regulatory"/>
</dbReference>
<dbReference type="RefSeq" id="WP_229340318.1">
    <property type="nucleotide sequence ID" value="NZ_JAJBZG010000004.1"/>
</dbReference>
<dbReference type="Proteomes" id="UP001139414">
    <property type="component" value="Unassembled WGS sequence"/>
</dbReference>